<evidence type="ECO:0000259" key="8">
    <source>
        <dbReference type="Pfam" id="PF01323"/>
    </source>
</evidence>
<dbReference type="Pfam" id="PF01323">
    <property type="entry name" value="DSBA"/>
    <property type="match status" value="1"/>
</dbReference>
<dbReference type="InterPro" id="IPR001853">
    <property type="entry name" value="DSBA-like_thioredoxin_dom"/>
</dbReference>
<evidence type="ECO:0000256" key="6">
    <source>
        <dbReference type="SAM" id="MobiDB-lite"/>
    </source>
</evidence>
<comment type="caution">
    <text evidence="9">The sequence shown here is derived from an EMBL/GenBank/DDBJ whole genome shotgun (WGS) entry which is preliminary data.</text>
</comment>
<name>A0ABP9DGC8_9ACTN</name>
<keyword evidence="3 7" id="KW-0732">Signal</keyword>
<dbReference type="InterPro" id="IPR023205">
    <property type="entry name" value="DsbA/DsbL"/>
</dbReference>
<gene>
    <name evidence="9" type="ORF">GCM10023235_17030</name>
</gene>
<evidence type="ECO:0000256" key="4">
    <source>
        <dbReference type="ARBA" id="ARBA00023157"/>
    </source>
</evidence>
<evidence type="ECO:0000256" key="5">
    <source>
        <dbReference type="ARBA" id="ARBA00023284"/>
    </source>
</evidence>
<evidence type="ECO:0000313" key="9">
    <source>
        <dbReference type="EMBL" id="GAA4841779.1"/>
    </source>
</evidence>
<organism evidence="9 10">
    <name type="scientific">Kitasatospora terrestris</name>
    <dbReference type="NCBI Taxonomy" id="258051"/>
    <lineage>
        <taxon>Bacteria</taxon>
        <taxon>Bacillati</taxon>
        <taxon>Actinomycetota</taxon>
        <taxon>Actinomycetes</taxon>
        <taxon>Kitasatosporales</taxon>
        <taxon>Streptomycetaceae</taxon>
        <taxon>Kitasatospora</taxon>
    </lineage>
</organism>
<reference evidence="10" key="1">
    <citation type="journal article" date="2019" name="Int. J. Syst. Evol. Microbiol.">
        <title>The Global Catalogue of Microorganisms (GCM) 10K type strain sequencing project: providing services to taxonomists for standard genome sequencing and annotation.</title>
        <authorList>
            <consortium name="The Broad Institute Genomics Platform"/>
            <consortium name="The Broad Institute Genome Sequencing Center for Infectious Disease"/>
            <person name="Wu L."/>
            <person name="Ma J."/>
        </authorList>
    </citation>
    <scope>NUCLEOTIDE SEQUENCE [LARGE SCALE GENOMIC DNA]</scope>
    <source>
        <strain evidence="10">JCM 13006</strain>
    </source>
</reference>
<keyword evidence="4" id="KW-1015">Disulfide bond</keyword>
<dbReference type="EMBL" id="BAABIS010000001">
    <property type="protein sequence ID" value="GAA4841779.1"/>
    <property type="molecule type" value="Genomic_DNA"/>
</dbReference>
<dbReference type="CDD" id="cd03019">
    <property type="entry name" value="DsbA_DsbA"/>
    <property type="match status" value="1"/>
</dbReference>
<dbReference type="RefSeq" id="WP_345696153.1">
    <property type="nucleotide sequence ID" value="NZ_BAABIS010000001.1"/>
</dbReference>
<keyword evidence="5" id="KW-0676">Redox-active center</keyword>
<dbReference type="PANTHER" id="PTHR35891">
    <property type="entry name" value="THIOL:DISULFIDE INTERCHANGE PROTEIN DSBA"/>
    <property type="match status" value="1"/>
</dbReference>
<dbReference type="PANTHER" id="PTHR35891:SF3">
    <property type="entry name" value="THIOL:DISULFIDE INTERCHANGE PROTEIN DSBL"/>
    <property type="match status" value="1"/>
</dbReference>
<feature type="region of interest" description="Disordered" evidence="6">
    <location>
        <begin position="195"/>
        <end position="217"/>
    </location>
</feature>
<proteinExistence type="inferred from homology"/>
<feature type="signal peptide" evidence="7">
    <location>
        <begin position="1"/>
        <end position="26"/>
    </location>
</feature>
<evidence type="ECO:0000256" key="7">
    <source>
        <dbReference type="SAM" id="SignalP"/>
    </source>
</evidence>
<sequence length="217" mass="23766">MKLLLRSTALLAAAAGLLGNPAGAAAAPAEPHGGAHVFGHGHPQPVRQVAVRREAVEFFWYDCYHSAELEQPLTGWAAQHHDDVVLRRVPAVWPGSGDEQVQTAHARLYYTLERLGEADRLQQSVYRAVREQHADLTTEDRAADWAVGHGLSASAFRAAYRSAEVERATAEAPELFTRNRITELPTVIVDGRYRTSPTEAGGVEQMPSALDRVLDTR</sequence>
<keyword evidence="10" id="KW-1185">Reference proteome</keyword>
<protein>
    <recommendedName>
        <fullName evidence="2">Thiol:disulfide interchange protein DsbA</fullName>
    </recommendedName>
</protein>
<evidence type="ECO:0000256" key="1">
    <source>
        <dbReference type="ARBA" id="ARBA00005791"/>
    </source>
</evidence>
<dbReference type="InterPro" id="IPR036249">
    <property type="entry name" value="Thioredoxin-like_sf"/>
</dbReference>
<dbReference type="Gene3D" id="3.40.30.10">
    <property type="entry name" value="Glutaredoxin"/>
    <property type="match status" value="1"/>
</dbReference>
<evidence type="ECO:0000256" key="2">
    <source>
        <dbReference type="ARBA" id="ARBA00013831"/>
    </source>
</evidence>
<comment type="similarity">
    <text evidence="1">Belongs to the thioredoxin family. DsbA subfamily.</text>
</comment>
<feature type="domain" description="DSBA-like thioredoxin" evidence="8">
    <location>
        <begin position="88"/>
        <end position="194"/>
    </location>
</feature>
<dbReference type="Proteomes" id="UP001501752">
    <property type="component" value="Unassembled WGS sequence"/>
</dbReference>
<dbReference type="InterPro" id="IPR050824">
    <property type="entry name" value="Thiol_disulfide_DsbA"/>
</dbReference>
<evidence type="ECO:0000313" key="10">
    <source>
        <dbReference type="Proteomes" id="UP001501752"/>
    </source>
</evidence>
<feature type="chain" id="PRO_5046417471" description="Thiol:disulfide interchange protein DsbA" evidence="7">
    <location>
        <begin position="27"/>
        <end position="217"/>
    </location>
</feature>
<accession>A0ABP9DGC8</accession>
<evidence type="ECO:0000256" key="3">
    <source>
        <dbReference type="ARBA" id="ARBA00022729"/>
    </source>
</evidence>
<dbReference type="SUPFAM" id="SSF52833">
    <property type="entry name" value="Thioredoxin-like"/>
    <property type="match status" value="1"/>
</dbReference>